<feature type="domain" description="AMP-activated protein kinase glycogen-binding" evidence="4">
    <location>
        <begin position="394"/>
        <end position="463"/>
    </location>
</feature>
<evidence type="ECO:0000256" key="3">
    <source>
        <dbReference type="SAM" id="Phobius"/>
    </source>
</evidence>
<dbReference type="InterPro" id="IPR013783">
    <property type="entry name" value="Ig-like_fold"/>
</dbReference>
<evidence type="ECO:0000259" key="4">
    <source>
        <dbReference type="Pfam" id="PF16561"/>
    </source>
</evidence>
<sequence>MVIKDAWLYKTICQLLRSFLKFAPDVALHTEESHPHLSDYIHTIEHAVEDTNFVREHPANFLKTCVALSVALVLCYIIFHALLHAHRFILEKFTGRRKVPLVLCPGDLLPTVEADSLQANRKPNVVKRMNEPVEVCLFYTKSNQGQVTPKVLSPPKPVEQKIEQHPPHHVSISETLVEEKKPTQTQLVSGNSSPQDISLVKAVKRESLLNMRILNSADDASRQLGRHDSERHVEVPDPTRKMSPRPVERGPKKHKRASPAESTARSGSFESMEKRATDASPTPSSSTTTTPSSGQTTMPSNSSGSVGAASSLSSSSVDSSTTNSTQPLATSFTDINVPTDRASGGCDGLDEDIAVTPFGSRVSQRVRCGKDNDEVVSSPVSTAAKDPPKEKKTNTKVFISGSFVNWELKIPLRRDRYGWVVEIQLPKGHFEYRFLVDRQWAIDEKRQQVLLTRTGQLNHVVHV</sequence>
<keyword evidence="6" id="KW-1185">Reference proteome</keyword>
<feature type="region of interest" description="Disordered" evidence="2">
    <location>
        <begin position="219"/>
        <end position="336"/>
    </location>
</feature>
<evidence type="ECO:0000256" key="2">
    <source>
        <dbReference type="SAM" id="MobiDB-lite"/>
    </source>
</evidence>
<protein>
    <recommendedName>
        <fullName evidence="4">AMP-activated protein kinase glycogen-binding domain-containing protein</fullName>
    </recommendedName>
</protein>
<gene>
    <name evidence="5" type="ORF">MSPICULIGERA_LOCUS5470</name>
</gene>
<feature type="compositionally biased region" description="Basic and acidic residues" evidence="2">
    <location>
        <begin position="219"/>
        <end position="250"/>
    </location>
</feature>
<dbReference type="Pfam" id="PF16561">
    <property type="entry name" value="AMPK1_CBM"/>
    <property type="match status" value="1"/>
</dbReference>
<dbReference type="InterPro" id="IPR032640">
    <property type="entry name" value="AMPK1_CBM"/>
</dbReference>
<dbReference type="SUPFAM" id="SSF81296">
    <property type="entry name" value="E set domains"/>
    <property type="match status" value="1"/>
</dbReference>
<dbReference type="Proteomes" id="UP001177023">
    <property type="component" value="Unassembled WGS sequence"/>
</dbReference>
<accession>A0AA36FTY6</accession>
<proteinExistence type="predicted"/>
<dbReference type="AlphaFoldDB" id="A0AA36FTY6"/>
<keyword evidence="3" id="KW-0472">Membrane</keyword>
<feature type="transmembrane region" description="Helical" evidence="3">
    <location>
        <begin position="61"/>
        <end position="83"/>
    </location>
</feature>
<feature type="compositionally biased region" description="Low complexity" evidence="2">
    <location>
        <begin position="280"/>
        <end position="324"/>
    </location>
</feature>
<keyword evidence="3" id="KW-0812">Transmembrane</keyword>
<evidence type="ECO:0000256" key="1">
    <source>
        <dbReference type="ARBA" id="ARBA00025180"/>
    </source>
</evidence>
<dbReference type="EMBL" id="CATQJA010001347">
    <property type="protein sequence ID" value="CAJ0566888.1"/>
    <property type="molecule type" value="Genomic_DNA"/>
</dbReference>
<dbReference type="InterPro" id="IPR014756">
    <property type="entry name" value="Ig_E-set"/>
</dbReference>
<dbReference type="Gene3D" id="2.60.40.10">
    <property type="entry name" value="Immunoglobulins"/>
    <property type="match status" value="1"/>
</dbReference>
<feature type="compositionally biased region" description="Polar residues" evidence="2">
    <location>
        <begin position="325"/>
        <end position="336"/>
    </location>
</feature>
<name>A0AA36FTY6_9BILA</name>
<organism evidence="5 6">
    <name type="scientific">Mesorhabditis spiculigera</name>
    <dbReference type="NCBI Taxonomy" id="96644"/>
    <lineage>
        <taxon>Eukaryota</taxon>
        <taxon>Metazoa</taxon>
        <taxon>Ecdysozoa</taxon>
        <taxon>Nematoda</taxon>
        <taxon>Chromadorea</taxon>
        <taxon>Rhabditida</taxon>
        <taxon>Rhabditina</taxon>
        <taxon>Rhabditomorpha</taxon>
        <taxon>Rhabditoidea</taxon>
        <taxon>Rhabditidae</taxon>
        <taxon>Mesorhabditinae</taxon>
        <taxon>Mesorhabditis</taxon>
    </lineage>
</organism>
<comment type="function">
    <text evidence="1">Non-catalytic subunit of AMP-activated protein kinase (AMPK), an energy sensor protein kinase that plays a key role in regulating cellular energy metabolism. In response to reduction of intracellular ATP levels, AMPK activates energy-producing pathways and inhibits energy-consuming processes: inhibits protein, carbohydrate and lipid biosynthesis, as well as cell growth and proliferation. AMPK acts via direct phosphorylation of metabolic enzymes, and by longer-term effects via phosphorylation of transcription regulators. Also acts as a regulator of cellular polarity by remodeling the actin cytoskeleton; probably by indirectly activating myosin. Beta non-catalytic subunit acts as a scaffold on which the AMPK complex assembles, via its C-terminus that bridges alpha (PRKAA1 or PRKAA2) and gamma subunits (PRKAG1, PRKAG2 or PRKAG3).</text>
</comment>
<evidence type="ECO:0000313" key="5">
    <source>
        <dbReference type="EMBL" id="CAJ0566888.1"/>
    </source>
</evidence>
<feature type="non-terminal residue" evidence="5">
    <location>
        <position position="1"/>
    </location>
</feature>
<reference evidence="5" key="1">
    <citation type="submission" date="2023-06" db="EMBL/GenBank/DDBJ databases">
        <authorList>
            <person name="Delattre M."/>
        </authorList>
    </citation>
    <scope>NUCLEOTIDE SEQUENCE</scope>
    <source>
        <strain evidence="5">AF72</strain>
    </source>
</reference>
<comment type="caution">
    <text evidence="5">The sequence shown here is derived from an EMBL/GenBank/DDBJ whole genome shotgun (WGS) entry which is preliminary data.</text>
</comment>
<evidence type="ECO:0000313" key="6">
    <source>
        <dbReference type="Proteomes" id="UP001177023"/>
    </source>
</evidence>
<feature type="compositionally biased region" description="Polar residues" evidence="2">
    <location>
        <begin position="260"/>
        <end position="269"/>
    </location>
</feature>
<keyword evidence="3" id="KW-1133">Transmembrane helix</keyword>
<dbReference type="CDD" id="cd02859">
    <property type="entry name" value="E_set_AMPKbeta_like_N"/>
    <property type="match status" value="1"/>
</dbReference>